<keyword evidence="2" id="KW-1185">Reference proteome</keyword>
<comment type="caution">
    <text evidence="1">The sequence shown here is derived from an EMBL/GenBank/DDBJ whole genome shotgun (WGS) entry which is preliminary data.</text>
</comment>
<dbReference type="AlphaFoldDB" id="A0A8X6QU60"/>
<dbReference type="EMBL" id="BMAW01085508">
    <property type="protein sequence ID" value="GFU43291.1"/>
    <property type="molecule type" value="Genomic_DNA"/>
</dbReference>
<evidence type="ECO:0000313" key="2">
    <source>
        <dbReference type="Proteomes" id="UP000887013"/>
    </source>
</evidence>
<proteinExistence type="predicted"/>
<evidence type="ECO:0000313" key="1">
    <source>
        <dbReference type="EMBL" id="GFU43291.1"/>
    </source>
</evidence>
<gene>
    <name evidence="1" type="ORF">NPIL_12011</name>
</gene>
<protein>
    <submittedName>
        <fullName evidence="1">Uncharacterized protein</fullName>
    </submittedName>
</protein>
<dbReference type="Proteomes" id="UP000887013">
    <property type="component" value="Unassembled WGS sequence"/>
</dbReference>
<accession>A0A8X6QU60</accession>
<organism evidence="1 2">
    <name type="scientific">Nephila pilipes</name>
    <name type="common">Giant wood spider</name>
    <name type="synonym">Nephila maculata</name>
    <dbReference type="NCBI Taxonomy" id="299642"/>
    <lineage>
        <taxon>Eukaryota</taxon>
        <taxon>Metazoa</taxon>
        <taxon>Ecdysozoa</taxon>
        <taxon>Arthropoda</taxon>
        <taxon>Chelicerata</taxon>
        <taxon>Arachnida</taxon>
        <taxon>Araneae</taxon>
        <taxon>Araneomorphae</taxon>
        <taxon>Entelegynae</taxon>
        <taxon>Araneoidea</taxon>
        <taxon>Nephilidae</taxon>
        <taxon>Nephila</taxon>
    </lineage>
</organism>
<sequence length="68" mass="7832">MRTPQVKTSSLLEPKIWNGPTVLVAFYIAPPLSEFTISKETGCFVSYDFRYLRKVCILIRMTKLSCSR</sequence>
<name>A0A8X6QU60_NEPPI</name>
<reference evidence="1" key="1">
    <citation type="submission" date="2020-08" db="EMBL/GenBank/DDBJ databases">
        <title>Multicomponent nature underlies the extraordinary mechanical properties of spider dragline silk.</title>
        <authorList>
            <person name="Kono N."/>
            <person name="Nakamura H."/>
            <person name="Mori M."/>
            <person name="Yoshida Y."/>
            <person name="Ohtoshi R."/>
            <person name="Malay A.D."/>
            <person name="Moran D.A.P."/>
            <person name="Tomita M."/>
            <person name="Numata K."/>
            <person name="Arakawa K."/>
        </authorList>
    </citation>
    <scope>NUCLEOTIDE SEQUENCE</scope>
</reference>